<gene>
    <name evidence="2" type="ORF">OOW_P131scaffold01678g7</name>
</gene>
<feature type="region of interest" description="Disordered" evidence="1">
    <location>
        <begin position="41"/>
        <end position="60"/>
    </location>
</feature>
<sequence>MSDERSIPIGGHCPPNSTLKIIKLLFIRKFYNFSYLNLKSSTKSTSAKSRSGEAAKPRSY</sequence>
<protein>
    <submittedName>
        <fullName evidence="2">Uncharacterized protein</fullName>
    </submittedName>
</protein>
<evidence type="ECO:0000256" key="1">
    <source>
        <dbReference type="SAM" id="MobiDB-lite"/>
    </source>
</evidence>
<name>L7IQK0_PYRO1</name>
<dbReference type="AlphaFoldDB" id="L7IQK0"/>
<reference evidence="2" key="1">
    <citation type="journal article" date="2012" name="PLoS Genet.">
        <title>Comparative analysis of the genomes of two field isolates of the rice blast fungus Magnaporthe oryzae.</title>
        <authorList>
            <person name="Xue M."/>
            <person name="Yang J."/>
            <person name="Li Z."/>
            <person name="Hu S."/>
            <person name="Yao N."/>
            <person name="Dean R.A."/>
            <person name="Zhao W."/>
            <person name="Shen M."/>
            <person name="Zhang H."/>
            <person name="Li C."/>
            <person name="Liu L."/>
            <person name="Cao L."/>
            <person name="Xu X."/>
            <person name="Xing Y."/>
            <person name="Hsiang T."/>
            <person name="Zhang Z."/>
            <person name="Xu J.R."/>
            <person name="Peng Y.L."/>
        </authorList>
    </citation>
    <scope>NUCLEOTIDE SEQUENCE [LARGE SCALE GENOMIC DNA]</scope>
    <source>
        <strain evidence="2">P131</strain>
    </source>
</reference>
<accession>L7IQK0</accession>
<dbReference type="EMBL" id="JH795603">
    <property type="protein sequence ID" value="ELQ58242.1"/>
    <property type="molecule type" value="Genomic_DNA"/>
</dbReference>
<proteinExistence type="predicted"/>
<organism>
    <name type="scientific">Pyricularia oryzae (strain P131)</name>
    <name type="common">Rice blast fungus</name>
    <name type="synonym">Magnaporthe oryzae</name>
    <dbReference type="NCBI Taxonomy" id="1143193"/>
    <lineage>
        <taxon>Eukaryota</taxon>
        <taxon>Fungi</taxon>
        <taxon>Dikarya</taxon>
        <taxon>Ascomycota</taxon>
        <taxon>Pezizomycotina</taxon>
        <taxon>Sordariomycetes</taxon>
        <taxon>Sordariomycetidae</taxon>
        <taxon>Magnaporthales</taxon>
        <taxon>Pyriculariaceae</taxon>
        <taxon>Pyricularia</taxon>
    </lineage>
</organism>
<feature type="compositionally biased region" description="Basic and acidic residues" evidence="1">
    <location>
        <begin position="50"/>
        <end position="60"/>
    </location>
</feature>
<evidence type="ECO:0000313" key="2">
    <source>
        <dbReference type="EMBL" id="ELQ58242.1"/>
    </source>
</evidence>